<protein>
    <submittedName>
        <fullName evidence="1">Uncharacterized protein</fullName>
    </submittedName>
</protein>
<evidence type="ECO:0000313" key="1">
    <source>
        <dbReference type="EMBL" id="CEM29242.1"/>
    </source>
</evidence>
<gene>
    <name evidence="1" type="ORF">Cvel_21930</name>
</gene>
<sequence>MLLDPLTDQSLQPLPLPLPTPCMLKEVPEKERGDNKELLMQEKIWVYAKCIADRSLELSLASGVRKELRSSRFFS</sequence>
<organism evidence="1">
    <name type="scientific">Chromera velia CCMP2878</name>
    <dbReference type="NCBI Taxonomy" id="1169474"/>
    <lineage>
        <taxon>Eukaryota</taxon>
        <taxon>Sar</taxon>
        <taxon>Alveolata</taxon>
        <taxon>Colpodellida</taxon>
        <taxon>Chromeraceae</taxon>
        <taxon>Chromera</taxon>
    </lineage>
</organism>
<proteinExistence type="predicted"/>
<accession>A0A0G4GHP0</accession>
<reference evidence="1" key="1">
    <citation type="submission" date="2014-11" db="EMBL/GenBank/DDBJ databases">
        <authorList>
            <person name="Otto D Thomas"/>
            <person name="Naeem Raeece"/>
        </authorList>
    </citation>
    <scope>NUCLEOTIDE SEQUENCE</scope>
</reference>
<dbReference type="VEuPathDB" id="CryptoDB:Cvel_21930"/>
<name>A0A0G4GHP0_9ALVE</name>
<dbReference type="EMBL" id="CDMZ01001219">
    <property type="protein sequence ID" value="CEM29242.1"/>
    <property type="molecule type" value="Genomic_DNA"/>
</dbReference>
<dbReference type="AlphaFoldDB" id="A0A0G4GHP0"/>